<dbReference type="PANTHER" id="PTHR45745:SF1">
    <property type="entry name" value="PHOSPHOGLUCOMUTASE 2B-RELATED"/>
    <property type="match status" value="1"/>
</dbReference>
<keyword evidence="13" id="KW-1185">Reference proteome</keyword>
<dbReference type="Gene3D" id="3.40.120.10">
    <property type="entry name" value="Alpha-D-Glucose-1,6-Bisphosphate, subunit A, domain 3"/>
    <property type="match status" value="3"/>
</dbReference>
<proteinExistence type="inferred from homology"/>
<keyword evidence="5 7" id="KW-0460">Magnesium</keyword>
<dbReference type="GO" id="GO:0005975">
    <property type="term" value="P:carbohydrate metabolic process"/>
    <property type="evidence" value="ECO:0007669"/>
    <property type="project" value="InterPro"/>
</dbReference>
<evidence type="ECO:0000313" key="13">
    <source>
        <dbReference type="Proteomes" id="UP000637578"/>
    </source>
</evidence>
<dbReference type="InterPro" id="IPR005843">
    <property type="entry name" value="A-D-PHexomutase_C"/>
</dbReference>
<feature type="domain" description="Alpha-D-phosphohexomutase alpha/beta/alpha" evidence="10">
    <location>
        <begin position="217"/>
        <end position="314"/>
    </location>
</feature>
<dbReference type="EMBL" id="BMMK01000020">
    <property type="protein sequence ID" value="GGM65821.1"/>
    <property type="molecule type" value="Genomic_DNA"/>
</dbReference>
<dbReference type="GO" id="GO:0000287">
    <property type="term" value="F:magnesium ion binding"/>
    <property type="evidence" value="ECO:0007669"/>
    <property type="project" value="InterPro"/>
</dbReference>
<feature type="domain" description="Alpha-D-phosphohexomutase alpha/beta/alpha" evidence="11">
    <location>
        <begin position="328"/>
        <end position="440"/>
    </location>
</feature>
<evidence type="ECO:0000259" key="8">
    <source>
        <dbReference type="Pfam" id="PF00408"/>
    </source>
</evidence>
<evidence type="ECO:0000256" key="5">
    <source>
        <dbReference type="ARBA" id="ARBA00022842"/>
    </source>
</evidence>
<accession>A0A8J3CAM3</accession>
<evidence type="ECO:0000256" key="3">
    <source>
        <dbReference type="ARBA" id="ARBA00022553"/>
    </source>
</evidence>
<evidence type="ECO:0000256" key="4">
    <source>
        <dbReference type="ARBA" id="ARBA00022723"/>
    </source>
</evidence>
<dbReference type="InterPro" id="IPR016066">
    <property type="entry name" value="A-D-PHexomutase_CS"/>
</dbReference>
<evidence type="ECO:0000256" key="1">
    <source>
        <dbReference type="ARBA" id="ARBA00001946"/>
    </source>
</evidence>
<dbReference type="PROSITE" id="PS00710">
    <property type="entry name" value="PGM_PMM"/>
    <property type="match status" value="1"/>
</dbReference>
<dbReference type="InterPro" id="IPR005841">
    <property type="entry name" value="Alpha-D-phosphohexomutase_SF"/>
</dbReference>
<dbReference type="RefSeq" id="WP_229686554.1">
    <property type="nucleotide sequence ID" value="NZ_BMMK01000020.1"/>
</dbReference>
<dbReference type="Pfam" id="PF02879">
    <property type="entry name" value="PGM_PMM_II"/>
    <property type="match status" value="1"/>
</dbReference>
<keyword evidence="3" id="KW-0597">Phosphoprotein</keyword>
<dbReference type="Pfam" id="PF02878">
    <property type="entry name" value="PGM_PMM_I"/>
    <property type="match status" value="1"/>
</dbReference>
<dbReference type="SUPFAM" id="SSF53738">
    <property type="entry name" value="Phosphoglucomutase, first 3 domains"/>
    <property type="match status" value="3"/>
</dbReference>
<dbReference type="PANTHER" id="PTHR45745">
    <property type="entry name" value="PHOSPHOMANNOMUTASE 45A"/>
    <property type="match status" value="1"/>
</dbReference>
<dbReference type="InterPro" id="IPR016055">
    <property type="entry name" value="A-D-PHexomutase_a/b/a-I/II/III"/>
</dbReference>
<comment type="caution">
    <text evidence="12">The sequence shown here is derived from an EMBL/GenBank/DDBJ whole genome shotgun (WGS) entry which is preliminary data.</text>
</comment>
<dbReference type="CDD" id="cd05799">
    <property type="entry name" value="PGM2"/>
    <property type="match status" value="1"/>
</dbReference>
<gene>
    <name evidence="12" type="ORF">GCM10012275_40550</name>
</gene>
<organism evidence="12 13">
    <name type="scientific">Longimycelium tulufanense</name>
    <dbReference type="NCBI Taxonomy" id="907463"/>
    <lineage>
        <taxon>Bacteria</taxon>
        <taxon>Bacillati</taxon>
        <taxon>Actinomycetota</taxon>
        <taxon>Actinomycetes</taxon>
        <taxon>Pseudonocardiales</taxon>
        <taxon>Pseudonocardiaceae</taxon>
        <taxon>Longimycelium</taxon>
    </lineage>
</organism>
<feature type="domain" description="Alpha-D-phosphohexomutase alpha/beta/alpha" evidence="9">
    <location>
        <begin position="60"/>
        <end position="194"/>
    </location>
</feature>
<feature type="domain" description="Alpha-D-phosphohexomutase C-terminal" evidence="8">
    <location>
        <begin position="495"/>
        <end position="529"/>
    </location>
</feature>
<evidence type="ECO:0000256" key="7">
    <source>
        <dbReference type="RuleBase" id="RU004326"/>
    </source>
</evidence>
<comment type="similarity">
    <text evidence="2 7">Belongs to the phosphohexose mutase family.</text>
</comment>
<reference evidence="12" key="2">
    <citation type="submission" date="2020-09" db="EMBL/GenBank/DDBJ databases">
        <authorList>
            <person name="Sun Q."/>
            <person name="Zhou Y."/>
        </authorList>
    </citation>
    <scope>NUCLEOTIDE SEQUENCE</scope>
    <source>
        <strain evidence="12">CGMCC 4.5737</strain>
    </source>
</reference>
<dbReference type="InterPro" id="IPR036900">
    <property type="entry name" value="A-D-PHexomutase_C_sf"/>
</dbReference>
<dbReference type="GO" id="GO:0006166">
    <property type="term" value="P:purine ribonucleoside salvage"/>
    <property type="evidence" value="ECO:0007669"/>
    <property type="project" value="TreeGrafter"/>
</dbReference>
<dbReference type="GO" id="GO:0008973">
    <property type="term" value="F:phosphopentomutase activity"/>
    <property type="evidence" value="ECO:0007669"/>
    <property type="project" value="TreeGrafter"/>
</dbReference>
<evidence type="ECO:0000256" key="2">
    <source>
        <dbReference type="ARBA" id="ARBA00010231"/>
    </source>
</evidence>
<evidence type="ECO:0000313" key="12">
    <source>
        <dbReference type="EMBL" id="GGM65821.1"/>
    </source>
</evidence>
<sequence>MSTPGSGRVTPALRDAAFRWIADDVDPAARAELQEVLAAALAGDAGAADELAARMSGPLTFGTAGLRGPLRAGPNGMNRSVVVRATAGLAAWLREHGHGGGVVVVGRDARYGSEEFHADVASVLAAAGFDVRVLPRQLPTPVLAFAVRRLDAVAGVQVTASHNPPGDNGYKVYLEAGAQIVPPVDAEIEAAIAAVGAAVAVPRSSDWTTSDEKLVDEYVHRVAELPAGSARDLRVAVTPLHGVGAETMVRVLNTAGFTDVHVTPSQAAPDPDFPTVSFPNPEEPGATDALLKLASEVGADVAIALDPDADRCAVGVREPAGSWRMLRGDETGVLLGDRILSTVDRSEYPDPLVATTIVSSSMLRSVAAARGARYDETLTGFKWLVRAGDGAGTGLVYAYEEALGHCVAPDLVRDKDGMSAALLACDLAAELKASGRTLIDALGELAVRHGLHMTDQVSVRLGAMAEVVPAMEAVRGRLPAEIGGRAVTAEDLRPRDNTVALRGEGLRIMIRPSGTEPKLKAYVEVVEQAGSTEELTDARRRGRQTLDGLRGEIEALLRG</sequence>
<dbReference type="Proteomes" id="UP000637578">
    <property type="component" value="Unassembled WGS sequence"/>
</dbReference>
<dbReference type="Pfam" id="PF02880">
    <property type="entry name" value="PGM_PMM_III"/>
    <property type="match status" value="1"/>
</dbReference>
<evidence type="ECO:0000259" key="9">
    <source>
        <dbReference type="Pfam" id="PF02878"/>
    </source>
</evidence>
<dbReference type="InterPro" id="IPR005844">
    <property type="entry name" value="A-D-PHexomutase_a/b/a-I"/>
</dbReference>
<protein>
    <submittedName>
        <fullName evidence="12">Phosphoglucomutase</fullName>
    </submittedName>
</protein>
<name>A0A8J3CAM3_9PSEU</name>
<keyword evidence="4 7" id="KW-0479">Metal-binding</keyword>
<dbReference type="SUPFAM" id="SSF55957">
    <property type="entry name" value="Phosphoglucomutase, C-terminal domain"/>
    <property type="match status" value="1"/>
</dbReference>
<evidence type="ECO:0000256" key="6">
    <source>
        <dbReference type="ARBA" id="ARBA00023235"/>
    </source>
</evidence>
<dbReference type="InterPro" id="IPR005845">
    <property type="entry name" value="A-D-PHexomutase_a/b/a-II"/>
</dbReference>
<comment type="cofactor">
    <cofactor evidence="1">
        <name>Mg(2+)</name>
        <dbReference type="ChEBI" id="CHEBI:18420"/>
    </cofactor>
</comment>
<reference evidence="12" key="1">
    <citation type="journal article" date="2014" name="Int. J. Syst. Evol. Microbiol.">
        <title>Complete genome sequence of Corynebacterium casei LMG S-19264T (=DSM 44701T), isolated from a smear-ripened cheese.</title>
        <authorList>
            <consortium name="US DOE Joint Genome Institute (JGI-PGF)"/>
            <person name="Walter F."/>
            <person name="Albersmeier A."/>
            <person name="Kalinowski J."/>
            <person name="Ruckert C."/>
        </authorList>
    </citation>
    <scope>NUCLEOTIDE SEQUENCE</scope>
    <source>
        <strain evidence="12">CGMCC 4.5737</strain>
    </source>
</reference>
<dbReference type="AlphaFoldDB" id="A0A8J3CAM3"/>
<dbReference type="Pfam" id="PF00408">
    <property type="entry name" value="PGM_PMM_IV"/>
    <property type="match status" value="1"/>
</dbReference>
<keyword evidence="6" id="KW-0413">Isomerase</keyword>
<evidence type="ECO:0000259" key="10">
    <source>
        <dbReference type="Pfam" id="PF02879"/>
    </source>
</evidence>
<dbReference type="Gene3D" id="3.30.310.50">
    <property type="entry name" value="Alpha-D-phosphohexomutase, C-terminal domain"/>
    <property type="match status" value="1"/>
</dbReference>
<evidence type="ECO:0000259" key="11">
    <source>
        <dbReference type="Pfam" id="PF02880"/>
    </source>
</evidence>
<dbReference type="InterPro" id="IPR005846">
    <property type="entry name" value="A-D-PHexomutase_a/b/a-III"/>
</dbReference>
<dbReference type="PRINTS" id="PR00509">
    <property type="entry name" value="PGMPMM"/>
</dbReference>